<dbReference type="Proteomes" id="UP000587760">
    <property type="component" value="Unassembled WGS sequence"/>
</dbReference>
<evidence type="ECO:0000313" key="2">
    <source>
        <dbReference type="EMBL" id="MBB6479836.1"/>
    </source>
</evidence>
<dbReference type="PROSITE" id="PS51257">
    <property type="entry name" value="PROKAR_LIPOPROTEIN"/>
    <property type="match status" value="1"/>
</dbReference>
<reference evidence="2 3" key="1">
    <citation type="submission" date="2020-08" db="EMBL/GenBank/DDBJ databases">
        <title>Genomic Encyclopedia of Type Strains, Phase IV (KMG-IV): sequencing the most valuable type-strain genomes for metagenomic binning, comparative biology and taxonomic classification.</title>
        <authorList>
            <person name="Goeker M."/>
        </authorList>
    </citation>
    <scope>NUCLEOTIDE SEQUENCE [LARGE SCALE GENOMIC DNA]</scope>
    <source>
        <strain evidence="2 3">DSM 2461</strain>
    </source>
</reference>
<dbReference type="AlphaFoldDB" id="A0A841R7N2"/>
<accession>A0A841R7N2</accession>
<organism evidence="2 3">
    <name type="scientific">Spirochaeta isovalerica</name>
    <dbReference type="NCBI Taxonomy" id="150"/>
    <lineage>
        <taxon>Bacteria</taxon>
        <taxon>Pseudomonadati</taxon>
        <taxon>Spirochaetota</taxon>
        <taxon>Spirochaetia</taxon>
        <taxon>Spirochaetales</taxon>
        <taxon>Spirochaetaceae</taxon>
        <taxon>Spirochaeta</taxon>
    </lineage>
</organism>
<keyword evidence="3" id="KW-1185">Reference proteome</keyword>
<name>A0A841R7N2_9SPIO</name>
<dbReference type="EMBL" id="JACHGJ010000002">
    <property type="protein sequence ID" value="MBB6479836.1"/>
    <property type="molecule type" value="Genomic_DNA"/>
</dbReference>
<keyword evidence="1" id="KW-0732">Signal</keyword>
<dbReference type="RefSeq" id="WP_184745418.1">
    <property type="nucleotide sequence ID" value="NZ_JACHGJ010000002.1"/>
</dbReference>
<evidence type="ECO:0000256" key="1">
    <source>
        <dbReference type="SAM" id="SignalP"/>
    </source>
</evidence>
<protein>
    <recommendedName>
        <fullName evidence="4">Lipoprotein</fullName>
    </recommendedName>
</protein>
<evidence type="ECO:0008006" key="4">
    <source>
        <dbReference type="Google" id="ProtNLM"/>
    </source>
</evidence>
<proteinExistence type="predicted"/>
<feature type="signal peptide" evidence="1">
    <location>
        <begin position="1"/>
        <end position="22"/>
    </location>
</feature>
<gene>
    <name evidence="2" type="ORF">HNR50_001494</name>
</gene>
<sequence>MRSSLCLTLITGLLLLSGCDFLSSLSSDSDSEPAEPDSANSAPLITVDFDYQESQYTSYTNIYVIWLENSSGDIQHLYVCERLLPDDGTRTSDYKTITDRLSALPFWHLNRYDENDADLMNDAVFQDDVDAVTGATQRNSDFTVSRAIAERMGNEFTLYLEVDESFEYNEWFPGTKFDMTDQPAVLYSADIDLSSDKTDYTLTPIGFTPMYSYETYYNTSFASYNNNSEVTSFFELTADDETARTNGTLSFEKGILFEDMRYITHSRTETASSDYIFGTAAPSESSIRSISGITAAISR</sequence>
<comment type="caution">
    <text evidence="2">The sequence shown here is derived from an EMBL/GenBank/DDBJ whole genome shotgun (WGS) entry which is preliminary data.</text>
</comment>
<evidence type="ECO:0000313" key="3">
    <source>
        <dbReference type="Proteomes" id="UP000587760"/>
    </source>
</evidence>
<feature type="chain" id="PRO_5032358011" description="Lipoprotein" evidence="1">
    <location>
        <begin position="23"/>
        <end position="299"/>
    </location>
</feature>